<evidence type="ECO:0000313" key="4">
    <source>
        <dbReference type="EMBL" id="GJF15225.1"/>
    </source>
</evidence>
<keyword evidence="5" id="KW-1185">Reference proteome</keyword>
<accession>A0ABQ4VGH9</accession>
<comment type="caution">
    <text evidence="4">The sequence shown here is derived from an EMBL/GenBank/DDBJ whole genome shotgun (WGS) entry which is preliminary data.</text>
</comment>
<dbReference type="PANTHER" id="PTHR37042:SF4">
    <property type="entry name" value="OUTER MEMBRANE PROTEIN RV1973"/>
    <property type="match status" value="1"/>
</dbReference>
<sequence>MSPKRRFADSDDLDYFGVSPKPVRRWGFPLVSAVAAVVVATAIAASTLMLVHHEADRRVALDDAAALDHARDFMTMYMTLDPSDANAYADRILAQSTGEFATMFHQKRSEILLRVTRSEPTVATVLEAGVQRWNDDGSADVLLATKVATIEPGGNWTSESGSRWIATTVKDGQQWKISRLVQVI</sequence>
<keyword evidence="2 3" id="KW-0472">Membrane</keyword>
<evidence type="ECO:0000256" key="3">
    <source>
        <dbReference type="SAM" id="Phobius"/>
    </source>
</evidence>
<proteinExistence type="predicted"/>
<organism evidence="4 5">
    <name type="scientific">Mycolicibacterium cyprinidarum</name>
    <dbReference type="NCBI Taxonomy" id="2860311"/>
    <lineage>
        <taxon>Bacteria</taxon>
        <taxon>Bacillati</taxon>
        <taxon>Actinomycetota</taxon>
        <taxon>Actinomycetes</taxon>
        <taxon>Mycobacteriales</taxon>
        <taxon>Mycobacteriaceae</taxon>
        <taxon>Mycolicibacterium</taxon>
    </lineage>
</organism>
<comment type="subcellular location">
    <subcellularLocation>
        <location evidence="1">Membrane</location>
    </subcellularLocation>
</comment>
<keyword evidence="3" id="KW-1133">Transmembrane helix</keyword>
<keyword evidence="3" id="KW-0812">Transmembrane</keyword>
<gene>
    <name evidence="4" type="ORF">NGTWS1702_18260</name>
</gene>
<dbReference type="PANTHER" id="PTHR37042">
    <property type="entry name" value="OUTER MEMBRANE PROTEIN RV1973"/>
    <property type="match status" value="1"/>
</dbReference>
<evidence type="ECO:0008006" key="6">
    <source>
        <dbReference type="Google" id="ProtNLM"/>
    </source>
</evidence>
<evidence type="ECO:0000313" key="5">
    <source>
        <dbReference type="Proteomes" id="UP001060504"/>
    </source>
</evidence>
<reference evidence="4 5" key="1">
    <citation type="submission" date="2021-08" db="EMBL/GenBank/DDBJ databases">
        <title>Draft genome sequence of Mycolicibacterium sp. NGTWS1702 strain.</title>
        <authorList>
            <person name="Matsumoto M."/>
            <person name="Tang B.C.C."/>
            <person name="Machida Y."/>
            <person name="Matoyama H."/>
            <person name="Kishihara T."/>
            <person name="Sato S."/>
            <person name="Kondo I."/>
            <person name="Sano M."/>
            <person name="Kato G."/>
        </authorList>
    </citation>
    <scope>NUCLEOTIDE SEQUENCE [LARGE SCALE GENOMIC DNA]</scope>
    <source>
        <strain evidence="4 5">NGTWSNA01</strain>
    </source>
</reference>
<name>A0ABQ4VGH9_9MYCO</name>
<dbReference type="Proteomes" id="UP001060504">
    <property type="component" value="Unassembled WGS sequence"/>
</dbReference>
<protein>
    <recommendedName>
        <fullName evidence="6">Mammalian cell entry protein</fullName>
    </recommendedName>
</protein>
<dbReference type="EMBL" id="BPRH01001921">
    <property type="protein sequence ID" value="GJF15225.1"/>
    <property type="molecule type" value="Genomic_DNA"/>
</dbReference>
<feature type="transmembrane region" description="Helical" evidence="3">
    <location>
        <begin position="26"/>
        <end position="51"/>
    </location>
</feature>
<evidence type="ECO:0000256" key="1">
    <source>
        <dbReference type="ARBA" id="ARBA00004370"/>
    </source>
</evidence>
<evidence type="ECO:0000256" key="2">
    <source>
        <dbReference type="ARBA" id="ARBA00023136"/>
    </source>
</evidence>